<dbReference type="AlphaFoldDB" id="A0A915DEL0"/>
<feature type="compositionally biased region" description="Basic residues" evidence="1">
    <location>
        <begin position="73"/>
        <end position="87"/>
    </location>
</feature>
<dbReference type="Proteomes" id="UP000887574">
    <property type="component" value="Unplaced"/>
</dbReference>
<dbReference type="WBParaSite" id="jg18612">
    <property type="protein sequence ID" value="jg18612"/>
    <property type="gene ID" value="jg18612"/>
</dbReference>
<feature type="compositionally biased region" description="Polar residues" evidence="1">
    <location>
        <begin position="124"/>
        <end position="138"/>
    </location>
</feature>
<organism evidence="2 3">
    <name type="scientific">Ditylenchus dipsaci</name>
    <dbReference type="NCBI Taxonomy" id="166011"/>
    <lineage>
        <taxon>Eukaryota</taxon>
        <taxon>Metazoa</taxon>
        <taxon>Ecdysozoa</taxon>
        <taxon>Nematoda</taxon>
        <taxon>Chromadorea</taxon>
        <taxon>Rhabditida</taxon>
        <taxon>Tylenchina</taxon>
        <taxon>Tylenchomorpha</taxon>
        <taxon>Sphaerularioidea</taxon>
        <taxon>Anguinidae</taxon>
        <taxon>Anguininae</taxon>
        <taxon>Ditylenchus</taxon>
    </lineage>
</organism>
<evidence type="ECO:0000313" key="2">
    <source>
        <dbReference type="Proteomes" id="UP000887574"/>
    </source>
</evidence>
<evidence type="ECO:0000313" key="3">
    <source>
        <dbReference type="WBParaSite" id="jg18612"/>
    </source>
</evidence>
<feature type="region of interest" description="Disordered" evidence="1">
    <location>
        <begin position="107"/>
        <end position="226"/>
    </location>
</feature>
<evidence type="ECO:0000256" key="1">
    <source>
        <dbReference type="SAM" id="MobiDB-lite"/>
    </source>
</evidence>
<keyword evidence="2" id="KW-1185">Reference proteome</keyword>
<reference evidence="3" key="1">
    <citation type="submission" date="2022-11" db="UniProtKB">
        <authorList>
            <consortium name="WormBaseParasite"/>
        </authorList>
    </citation>
    <scope>IDENTIFICATION</scope>
</reference>
<proteinExistence type="predicted"/>
<feature type="compositionally biased region" description="Low complexity" evidence="1">
    <location>
        <begin position="192"/>
        <end position="204"/>
    </location>
</feature>
<name>A0A915DEL0_9BILA</name>
<sequence length="226" mass="24935">MVCFLRLIHRLLFQKKHGDVSSCPSSEYSFVCWAFSFIGCKKKRRGSPRRRVQNLSVAESSTSNVKISPTLGSKKHKKKASAHKNKKAAIATTDGTLIKSDFTTNAKPAMPTLETKSEEKDQYKTYQPSKTNEQSRFTAGTVPPNNVVKKPDVKRTTEQTAEEPVDKDLEHDGYQASKTCEGTRTTEKTKTKSNINVNNVVANASPAQPSLLGKPPVSAVSEMKAF</sequence>
<accession>A0A915DEL0</accession>
<protein>
    <submittedName>
        <fullName evidence="3">Uncharacterized protein</fullName>
    </submittedName>
</protein>
<feature type="region of interest" description="Disordered" evidence="1">
    <location>
        <begin position="66"/>
        <end position="87"/>
    </location>
</feature>
<feature type="compositionally biased region" description="Basic and acidic residues" evidence="1">
    <location>
        <begin position="164"/>
        <end position="173"/>
    </location>
</feature>